<dbReference type="EMBL" id="CP001946">
    <property type="protein sequence ID" value="ADM11608.1"/>
    <property type="molecule type" value="Genomic_DNA"/>
</dbReference>
<gene>
    <name evidence="3" type="ORF">Eint_051610</name>
</gene>
<sequence length="216" mass="24728">MRLLYQSVLGLMFLVSIHASDSKGASGGESKVDQGNPSLEPSYKYVALAVKVKEHSNLYLRVSSRIQNVIKACNEGKVALEENHLRLYKSLGELSELLFKSWNDFSSLLEQGAELKDLKRELLDITKLESRVIQISAELNIEILVNEDFLREFNEHAENNDHKAFAELLGDMMVSVRESLLLRVSKGKEAEEKQQEEQEQQQQQQQGEQEQHREQE</sequence>
<name>E0S722_ENCIT</name>
<evidence type="ECO:0000256" key="2">
    <source>
        <dbReference type="SAM" id="SignalP"/>
    </source>
</evidence>
<proteinExistence type="predicted"/>
<dbReference type="KEGG" id="ein:Eint_051610"/>
<feature type="region of interest" description="Disordered" evidence="1">
    <location>
        <begin position="187"/>
        <end position="216"/>
    </location>
</feature>
<reference evidence="3 4" key="2">
    <citation type="journal article" date="2012" name="Proc. Natl. Acad. Sci. U.S.A.">
        <title>Gain and loss of multiple functionally related, horizontally transferred genes in the reduced genomes of two microsporidian parasites.</title>
        <authorList>
            <person name="Pombert J.-F."/>
            <person name="Selman M."/>
            <person name="Burki F."/>
            <person name="Bardell F.T."/>
            <person name="Farinelli L."/>
            <person name="Solter L.F."/>
            <person name="Whitman D.W."/>
            <person name="Weiss L.M."/>
            <person name="Corradi N."/>
            <person name="Keeling P.J."/>
        </authorList>
    </citation>
    <scope>NUCLEOTIDE SEQUENCE [LARGE SCALE GENOMIC DNA]</scope>
    <source>
        <strain evidence="3 4">ATCC 50506</strain>
    </source>
</reference>
<feature type="chain" id="PRO_5003140096" evidence="2">
    <location>
        <begin position="20"/>
        <end position="216"/>
    </location>
</feature>
<dbReference type="HOGENOM" id="CLU_1277600_0_0_1"/>
<dbReference type="RefSeq" id="XP_003072968.1">
    <property type="nucleotide sequence ID" value="XM_003072922.1"/>
</dbReference>
<dbReference type="Proteomes" id="UP000002313">
    <property type="component" value="Chromosome V"/>
</dbReference>
<evidence type="ECO:0000256" key="1">
    <source>
        <dbReference type="SAM" id="MobiDB-lite"/>
    </source>
</evidence>
<evidence type="ECO:0000313" key="3">
    <source>
        <dbReference type="EMBL" id="ADM11608.1"/>
    </source>
</evidence>
<accession>E0S722</accession>
<dbReference type="VEuPathDB" id="MicrosporidiaDB:Eint_051610"/>
<keyword evidence="2" id="KW-0732">Signal</keyword>
<evidence type="ECO:0000313" key="4">
    <source>
        <dbReference type="Proteomes" id="UP000002313"/>
    </source>
</evidence>
<protein>
    <submittedName>
        <fullName evidence="3">Uncharacterized protein</fullName>
    </submittedName>
</protein>
<feature type="compositionally biased region" description="Basic and acidic residues" evidence="1">
    <location>
        <begin position="187"/>
        <end position="196"/>
    </location>
</feature>
<organism evidence="3 4">
    <name type="scientific">Encephalitozoon intestinalis (strain ATCC 50506)</name>
    <name type="common">Microsporidian parasite</name>
    <name type="synonym">Septata intestinalis</name>
    <dbReference type="NCBI Taxonomy" id="876142"/>
    <lineage>
        <taxon>Eukaryota</taxon>
        <taxon>Fungi</taxon>
        <taxon>Fungi incertae sedis</taxon>
        <taxon>Microsporidia</taxon>
        <taxon>Unikaryonidae</taxon>
        <taxon>Encephalitozoon</taxon>
    </lineage>
</organism>
<dbReference type="GeneID" id="9699289"/>
<reference evidence="3 4" key="1">
    <citation type="journal article" date="2010" name="Nat. Commun.">
        <title>The complete sequence of the smallest known nuclear genome from the microsporidian Encephalitozoon intestinalis.</title>
        <authorList>
            <person name="Corradi N."/>
            <person name="Pombert J.-F."/>
            <person name="Farinelli L."/>
            <person name="Didier E.S."/>
            <person name="Keeling P.J."/>
        </authorList>
    </citation>
    <scope>NUCLEOTIDE SEQUENCE [LARGE SCALE GENOMIC DNA]</scope>
    <source>
        <strain evidence="3 4">ATCC 50506</strain>
    </source>
</reference>
<dbReference type="AlphaFoldDB" id="E0S722"/>
<feature type="signal peptide" evidence="2">
    <location>
        <begin position="1"/>
        <end position="19"/>
    </location>
</feature>
<keyword evidence="4" id="KW-1185">Reference proteome</keyword>